<keyword evidence="2" id="KW-0238">DNA-binding</keyword>
<sequence>MTVLHTFAANIRRFRKQSGLSQEAFAERCGLHRTYISAVEREKRNISLTNVEKIARTLGVPAFWLFIDPVDPDLQSIPAPLELPPEYYGAKADE</sequence>
<evidence type="ECO:0000313" key="5">
    <source>
        <dbReference type="EMBL" id="HIR01677.1"/>
    </source>
</evidence>
<protein>
    <submittedName>
        <fullName evidence="5">Helix-turn-helix transcriptional regulator</fullName>
    </submittedName>
</protein>
<dbReference type="Gene3D" id="1.10.260.40">
    <property type="entry name" value="lambda repressor-like DNA-binding domains"/>
    <property type="match status" value="1"/>
</dbReference>
<dbReference type="InterPro" id="IPR001387">
    <property type="entry name" value="Cro/C1-type_HTH"/>
</dbReference>
<dbReference type="AlphaFoldDB" id="A0A9D1A0G0"/>
<dbReference type="Proteomes" id="UP000824261">
    <property type="component" value="Unassembled WGS sequence"/>
</dbReference>
<dbReference type="PANTHER" id="PTHR46797">
    <property type="entry name" value="HTH-TYPE TRANSCRIPTIONAL REGULATOR"/>
    <property type="match status" value="1"/>
</dbReference>
<dbReference type="CDD" id="cd00093">
    <property type="entry name" value="HTH_XRE"/>
    <property type="match status" value="1"/>
</dbReference>
<dbReference type="PANTHER" id="PTHR46797:SF23">
    <property type="entry name" value="HTH-TYPE TRANSCRIPTIONAL REGULATOR SUTR"/>
    <property type="match status" value="1"/>
</dbReference>
<reference evidence="5" key="1">
    <citation type="submission" date="2020-10" db="EMBL/GenBank/DDBJ databases">
        <authorList>
            <person name="Gilroy R."/>
        </authorList>
    </citation>
    <scope>NUCLEOTIDE SEQUENCE</scope>
    <source>
        <strain evidence="5">ChiGjej1B1-2707</strain>
    </source>
</reference>
<organism evidence="5 6">
    <name type="scientific">Candidatus Aveggerthella stercoripullorum</name>
    <dbReference type="NCBI Taxonomy" id="2840688"/>
    <lineage>
        <taxon>Bacteria</taxon>
        <taxon>Bacillati</taxon>
        <taxon>Actinomycetota</taxon>
        <taxon>Coriobacteriia</taxon>
        <taxon>Eggerthellales</taxon>
        <taxon>Eggerthellaceae</taxon>
        <taxon>Eggerthellaceae incertae sedis</taxon>
        <taxon>Candidatus Aveggerthella</taxon>
    </lineage>
</organism>
<comment type="caution">
    <text evidence="5">The sequence shown here is derived from an EMBL/GenBank/DDBJ whole genome shotgun (WGS) entry which is preliminary data.</text>
</comment>
<dbReference type="InterPro" id="IPR010982">
    <property type="entry name" value="Lambda_DNA-bd_dom_sf"/>
</dbReference>
<keyword evidence="1" id="KW-0805">Transcription regulation</keyword>
<dbReference type="Pfam" id="PF01381">
    <property type="entry name" value="HTH_3"/>
    <property type="match status" value="1"/>
</dbReference>
<name>A0A9D1A0G0_9ACTN</name>
<evidence type="ECO:0000259" key="4">
    <source>
        <dbReference type="PROSITE" id="PS50943"/>
    </source>
</evidence>
<feature type="domain" description="HTH cro/C1-type" evidence="4">
    <location>
        <begin position="11"/>
        <end position="65"/>
    </location>
</feature>
<dbReference type="SMART" id="SM00530">
    <property type="entry name" value="HTH_XRE"/>
    <property type="match status" value="1"/>
</dbReference>
<dbReference type="GO" id="GO:0003700">
    <property type="term" value="F:DNA-binding transcription factor activity"/>
    <property type="evidence" value="ECO:0007669"/>
    <property type="project" value="TreeGrafter"/>
</dbReference>
<evidence type="ECO:0000256" key="2">
    <source>
        <dbReference type="ARBA" id="ARBA00023125"/>
    </source>
</evidence>
<evidence type="ECO:0000256" key="3">
    <source>
        <dbReference type="ARBA" id="ARBA00023163"/>
    </source>
</evidence>
<dbReference type="GO" id="GO:0003677">
    <property type="term" value="F:DNA binding"/>
    <property type="evidence" value="ECO:0007669"/>
    <property type="project" value="UniProtKB-KW"/>
</dbReference>
<dbReference type="GO" id="GO:0005829">
    <property type="term" value="C:cytosol"/>
    <property type="evidence" value="ECO:0007669"/>
    <property type="project" value="TreeGrafter"/>
</dbReference>
<gene>
    <name evidence="5" type="ORF">IAA69_05375</name>
</gene>
<evidence type="ECO:0000313" key="6">
    <source>
        <dbReference type="Proteomes" id="UP000824261"/>
    </source>
</evidence>
<keyword evidence="3" id="KW-0804">Transcription</keyword>
<reference evidence="5" key="2">
    <citation type="journal article" date="2021" name="PeerJ">
        <title>Extensive microbial diversity within the chicken gut microbiome revealed by metagenomics and culture.</title>
        <authorList>
            <person name="Gilroy R."/>
            <person name="Ravi A."/>
            <person name="Getino M."/>
            <person name="Pursley I."/>
            <person name="Horton D.L."/>
            <person name="Alikhan N.F."/>
            <person name="Baker D."/>
            <person name="Gharbi K."/>
            <person name="Hall N."/>
            <person name="Watson M."/>
            <person name="Adriaenssens E.M."/>
            <person name="Foster-Nyarko E."/>
            <person name="Jarju S."/>
            <person name="Secka A."/>
            <person name="Antonio M."/>
            <person name="Oren A."/>
            <person name="Chaudhuri R.R."/>
            <person name="La Ragione R."/>
            <person name="Hildebrand F."/>
            <person name="Pallen M.J."/>
        </authorList>
    </citation>
    <scope>NUCLEOTIDE SEQUENCE</scope>
    <source>
        <strain evidence="5">ChiGjej1B1-2707</strain>
    </source>
</reference>
<dbReference type="SUPFAM" id="SSF47413">
    <property type="entry name" value="lambda repressor-like DNA-binding domains"/>
    <property type="match status" value="1"/>
</dbReference>
<dbReference type="EMBL" id="DVGB01000061">
    <property type="protein sequence ID" value="HIR01677.1"/>
    <property type="molecule type" value="Genomic_DNA"/>
</dbReference>
<dbReference type="PROSITE" id="PS50943">
    <property type="entry name" value="HTH_CROC1"/>
    <property type="match status" value="1"/>
</dbReference>
<proteinExistence type="predicted"/>
<accession>A0A9D1A0G0</accession>
<dbReference type="InterPro" id="IPR050807">
    <property type="entry name" value="TransReg_Diox_bact_type"/>
</dbReference>
<evidence type="ECO:0000256" key="1">
    <source>
        <dbReference type="ARBA" id="ARBA00023015"/>
    </source>
</evidence>